<evidence type="ECO:0000259" key="8">
    <source>
        <dbReference type="Pfam" id="PF01435"/>
    </source>
</evidence>
<feature type="signal peptide" evidence="7">
    <location>
        <begin position="1"/>
        <end position="21"/>
    </location>
</feature>
<comment type="similarity">
    <text evidence="6">Belongs to the peptidase M48 family.</text>
</comment>
<evidence type="ECO:0000256" key="4">
    <source>
        <dbReference type="ARBA" id="ARBA00022833"/>
    </source>
</evidence>
<evidence type="ECO:0000256" key="3">
    <source>
        <dbReference type="ARBA" id="ARBA00022801"/>
    </source>
</evidence>
<protein>
    <recommendedName>
        <fullName evidence="8">Peptidase M48 domain-containing protein</fullName>
    </recommendedName>
</protein>
<dbReference type="Gene3D" id="3.30.2010.10">
    <property type="entry name" value="Metalloproteases ('zincins'), catalytic domain"/>
    <property type="match status" value="1"/>
</dbReference>
<keyword evidence="10" id="KW-1185">Reference proteome</keyword>
<dbReference type="InterPro" id="IPR051156">
    <property type="entry name" value="Mito/Outer_Membr_Metalloprot"/>
</dbReference>
<proteinExistence type="inferred from homology"/>
<evidence type="ECO:0000256" key="7">
    <source>
        <dbReference type="SAM" id="SignalP"/>
    </source>
</evidence>
<dbReference type="RefSeq" id="WP_119532567.1">
    <property type="nucleotide sequence ID" value="NZ_JBHSSP010000006.1"/>
</dbReference>
<sequence>MITLFKRCYCQTIVVGSLALASCSVVTNIVAPSSTEMNALSAQQYTQLVTENQKAVDRSSATYRRINAIFKRMIPFANKLNKTGTEFEWQLTVFKSNTVNAFAMPGGKIAFYTGLVENLKLTDDEIAAVMGHEMIHALNEHSRKAYAGQLVTNGALAIGSVAVGVASGVDPNSLYSLSSAIGAVGITLPYSRSNETEADVEGLYLMAQTGYDPRASLTLWKKMAAYSEKLGAEKTANIFSTHPTDEKRYATLSEHMEKALELYRQAKKAK</sequence>
<keyword evidence="3 6" id="KW-0378">Hydrolase</keyword>
<evidence type="ECO:0000256" key="5">
    <source>
        <dbReference type="ARBA" id="ARBA00023049"/>
    </source>
</evidence>
<name>A0A3A1YF50_9GAMM</name>
<dbReference type="PANTHER" id="PTHR22726:SF1">
    <property type="entry name" value="METALLOENDOPEPTIDASE OMA1, MITOCHONDRIAL"/>
    <property type="match status" value="1"/>
</dbReference>
<feature type="domain" description="Peptidase M48" evidence="8">
    <location>
        <begin position="63"/>
        <end position="254"/>
    </location>
</feature>
<dbReference type="AlphaFoldDB" id="A0A3A1YF50"/>
<reference evidence="9 10" key="1">
    <citation type="submission" date="2017-08" db="EMBL/GenBank/DDBJ databases">
        <title>Reclassification of Bisgaard taxon 37 and 44.</title>
        <authorList>
            <person name="Christensen H."/>
        </authorList>
    </citation>
    <scope>NUCLEOTIDE SEQUENCE [LARGE SCALE GENOMIC DNA]</scope>
    <source>
        <strain evidence="9 10">111</strain>
    </source>
</reference>
<evidence type="ECO:0000313" key="10">
    <source>
        <dbReference type="Proteomes" id="UP000265916"/>
    </source>
</evidence>
<dbReference type="PROSITE" id="PS51257">
    <property type="entry name" value="PROKAR_LIPOPROTEIN"/>
    <property type="match status" value="1"/>
</dbReference>
<dbReference type="OrthoDB" id="9810445at2"/>
<dbReference type="GO" id="GO:0046872">
    <property type="term" value="F:metal ion binding"/>
    <property type="evidence" value="ECO:0007669"/>
    <property type="project" value="UniProtKB-KW"/>
</dbReference>
<keyword evidence="7" id="KW-0732">Signal</keyword>
<dbReference type="GO" id="GO:0051603">
    <property type="term" value="P:proteolysis involved in protein catabolic process"/>
    <property type="evidence" value="ECO:0007669"/>
    <property type="project" value="TreeGrafter"/>
</dbReference>
<evidence type="ECO:0000256" key="6">
    <source>
        <dbReference type="RuleBase" id="RU003983"/>
    </source>
</evidence>
<dbReference type="GO" id="GO:0016020">
    <property type="term" value="C:membrane"/>
    <property type="evidence" value="ECO:0007669"/>
    <property type="project" value="TreeGrafter"/>
</dbReference>
<organism evidence="9 10">
    <name type="scientific">Psittacicella hinzii</name>
    <dbReference type="NCBI Taxonomy" id="2028575"/>
    <lineage>
        <taxon>Bacteria</taxon>
        <taxon>Pseudomonadati</taxon>
        <taxon>Pseudomonadota</taxon>
        <taxon>Gammaproteobacteria</taxon>
        <taxon>Pasteurellales</taxon>
        <taxon>Psittacicellaceae</taxon>
        <taxon>Psittacicella</taxon>
    </lineage>
</organism>
<dbReference type="CDD" id="cd07331">
    <property type="entry name" value="M48C_Oma1_like"/>
    <property type="match status" value="1"/>
</dbReference>
<evidence type="ECO:0000256" key="2">
    <source>
        <dbReference type="ARBA" id="ARBA00022723"/>
    </source>
</evidence>
<dbReference type="Pfam" id="PF01435">
    <property type="entry name" value="Peptidase_M48"/>
    <property type="match status" value="1"/>
</dbReference>
<comment type="caution">
    <text evidence="9">The sequence shown here is derived from an EMBL/GenBank/DDBJ whole genome shotgun (WGS) entry which is preliminary data.</text>
</comment>
<dbReference type="EMBL" id="NRJG01000167">
    <property type="protein sequence ID" value="RIY34854.1"/>
    <property type="molecule type" value="Genomic_DNA"/>
</dbReference>
<keyword evidence="1 6" id="KW-0645">Protease</keyword>
<dbReference type="InterPro" id="IPR001915">
    <property type="entry name" value="Peptidase_M48"/>
</dbReference>
<comment type="cofactor">
    <cofactor evidence="6">
        <name>Zn(2+)</name>
        <dbReference type="ChEBI" id="CHEBI:29105"/>
    </cofactor>
    <text evidence="6">Binds 1 zinc ion per subunit.</text>
</comment>
<dbReference type="PANTHER" id="PTHR22726">
    <property type="entry name" value="METALLOENDOPEPTIDASE OMA1"/>
    <property type="match status" value="1"/>
</dbReference>
<accession>A0A3A1YF50</accession>
<gene>
    <name evidence="9" type="ORF">CKF58_07545</name>
</gene>
<keyword evidence="2" id="KW-0479">Metal-binding</keyword>
<feature type="chain" id="PRO_5017328452" description="Peptidase M48 domain-containing protein" evidence="7">
    <location>
        <begin position="22"/>
        <end position="270"/>
    </location>
</feature>
<evidence type="ECO:0000313" key="9">
    <source>
        <dbReference type="EMBL" id="RIY34854.1"/>
    </source>
</evidence>
<dbReference type="Proteomes" id="UP000265916">
    <property type="component" value="Unassembled WGS sequence"/>
</dbReference>
<evidence type="ECO:0000256" key="1">
    <source>
        <dbReference type="ARBA" id="ARBA00022670"/>
    </source>
</evidence>
<dbReference type="GO" id="GO:0004222">
    <property type="term" value="F:metalloendopeptidase activity"/>
    <property type="evidence" value="ECO:0007669"/>
    <property type="project" value="InterPro"/>
</dbReference>
<keyword evidence="4 6" id="KW-0862">Zinc</keyword>
<keyword evidence="5 6" id="KW-0482">Metalloprotease</keyword>